<evidence type="ECO:0000313" key="6">
    <source>
        <dbReference type="Proteomes" id="UP000008837"/>
    </source>
</evidence>
<dbReference type="SMART" id="SM01216">
    <property type="entry name" value="Fmp27_WPPW"/>
    <property type="match status" value="1"/>
</dbReference>
<feature type="region of interest" description="Disordered" evidence="1">
    <location>
        <begin position="708"/>
        <end position="730"/>
    </location>
</feature>
<dbReference type="EMBL" id="AAYY01000001">
    <property type="protein sequence ID" value="EDP45555.1"/>
    <property type="molecule type" value="Genomic_DNA"/>
</dbReference>
<dbReference type="InParanoid" id="A8PQY8"/>
<reference evidence="5 6" key="1">
    <citation type="journal article" date="2007" name="Proc. Natl. Acad. Sci. U.S.A.">
        <title>Dandruff-associated Malassezia genomes reveal convergent and divergent virulence traits shared with plant and human fungal pathogens.</title>
        <authorList>
            <person name="Xu J."/>
            <person name="Saunders C.W."/>
            <person name="Hu P."/>
            <person name="Grant R.A."/>
            <person name="Boekhout T."/>
            <person name="Kuramae E.E."/>
            <person name="Kronstad J.W."/>
            <person name="Deangelis Y.M."/>
            <person name="Reeder N.L."/>
            <person name="Johnstone K.R."/>
            <person name="Leland M."/>
            <person name="Fieno A.M."/>
            <person name="Begley W.M."/>
            <person name="Sun Y."/>
            <person name="Lacey M.P."/>
            <person name="Chaudhary T."/>
            <person name="Keough T."/>
            <person name="Chu L."/>
            <person name="Sears R."/>
            <person name="Yuan B."/>
            <person name="Dawson T.L.Jr."/>
        </authorList>
    </citation>
    <scope>NUCLEOTIDE SEQUENCE [LARGE SCALE GENOMIC DNA]</scope>
    <source>
        <strain evidence="6">ATCC MYA-4612 / CBS 7966</strain>
    </source>
</reference>
<name>A8PQY8_MALGO</name>
<feature type="compositionally biased region" description="Polar residues" evidence="1">
    <location>
        <begin position="338"/>
        <end position="347"/>
    </location>
</feature>
<dbReference type="KEGG" id="mgl:MGL_0544"/>
<feature type="region of interest" description="Disordered" evidence="1">
    <location>
        <begin position="326"/>
        <end position="347"/>
    </location>
</feature>
<feature type="compositionally biased region" description="Basic and acidic residues" evidence="1">
    <location>
        <begin position="2609"/>
        <end position="2621"/>
    </location>
</feature>
<feature type="domain" description="FMP27/BLTP2/Hobbit GFWDK motif-containing RBG unit" evidence="2">
    <location>
        <begin position="1054"/>
        <end position="1204"/>
    </location>
</feature>
<proteinExistence type="predicted"/>
<feature type="region of interest" description="Disordered" evidence="1">
    <location>
        <begin position="1"/>
        <end position="24"/>
    </location>
</feature>
<feature type="compositionally biased region" description="Polar residues" evidence="1">
    <location>
        <begin position="1669"/>
        <end position="1683"/>
    </location>
</feature>
<dbReference type="STRING" id="425265.A8PQY8"/>
<feature type="compositionally biased region" description="Polar residues" evidence="1">
    <location>
        <begin position="719"/>
        <end position="730"/>
    </location>
</feature>
<comment type="caution">
    <text evidence="5">The sequence shown here is derived from an EMBL/GenBank/DDBJ whole genome shotgun (WGS) entry which is preliminary data.</text>
</comment>
<gene>
    <name evidence="5" type="ORF">MGL_0544</name>
</gene>
<evidence type="ECO:0000256" key="1">
    <source>
        <dbReference type="SAM" id="MobiDB-lite"/>
    </source>
</evidence>
<dbReference type="OMA" id="ANGEHFA"/>
<dbReference type="InterPro" id="IPR019441">
    <property type="entry name" value="FMP27/BLTP2/Hobbit_GFWDK_RBG"/>
</dbReference>
<evidence type="ECO:0000259" key="2">
    <source>
        <dbReference type="SMART" id="SM01214"/>
    </source>
</evidence>
<evidence type="ECO:0000313" key="5">
    <source>
        <dbReference type="EMBL" id="EDP45555.1"/>
    </source>
</evidence>
<feature type="domain" description="FMP27 WPPW motif-containing RBG unit" evidence="4">
    <location>
        <begin position="1475"/>
        <end position="2026"/>
    </location>
</feature>
<feature type="region of interest" description="Disordered" evidence="1">
    <location>
        <begin position="1613"/>
        <end position="1683"/>
    </location>
</feature>
<sequence>MDLKQPPTPDLTSAHDGFDDRPISTRKATPVKVLGLHIRVPEIRSRAYVDFLGARIMRQYQTVLDMPESAALTIQARLRESVVCESVSMRSHIESIWADVQPLHSALHDLHAWAHAVVAKAPTSAGETASPRPSAPAASGRHGLQRRAPSFLAYFAGASISLAHAHFRLSLPGTPHAEANTTLVGLHASLENSNPSDEAHQAWFGACGVRRRALDRERIRLCEARRIFFLNASLASIKTFLHAGPTKRPNANTMLASVSQLKCWVRTSVTPFGILPSLTHTNRHPLFFASDPNEAAVAIRLSVGQIRSAPDVAGLTRLAGALRALPSQRAPPPHDTESTVQPPSQRPVSLPRIALLVQVETVDLIVHRGASRHAWDEDGGALVMSIPKVHITMQASYSERVSALRDVWRGVTTQNLNFETCPMQYTLDSMAGFAALSTYLTGSKHDSIAHCDILHIKAPELSYAMRVPTSVDALSWTPHPPASKPFFQQLPSHRFMHVGIGRIAVYIGSSDMNFEPEVRRGVGLVLGPTVLDYARLESARSLEPEERISRNARQALRLPEHIGICAHTVALQEGTGAACKLVQHGLRVFPIVHMAAMRDPPVEPSEKQDAQAIYVQDQWDFESLNDFFCAARQEPRMHQLQHGTEILHIPELFADAQFRPIVPNMRLDVRLPHRVDLRIVLTNSYCVLMAAETVKRFVDAVRPAADGGADDAVARPTMSPDTHTASPRAEPTTSSLHIYVSIPRIGVHVALPHERRLFLLIENASVRVRAGIRVSFDSLRARVPPELEDSHLWDEGVIARRMFFSYGETPSSPKTIWVTGECLHVRIPYGYHTHKLVEASIVAFKATKQLFFQFVRGYTTSAIYPHNEAPKHLPRVSLRLGMFVLEAADHSFDAALSLIFRAGLDEQMMRMERERVFEQRASDVSPAQAAEMRERLHALQSSNWIRRWHNARHVRSQRERALYAYIHKRLYNPHEVHEGDSDRQVRTWPAEPPLCRLSMTMFSFELSQPTSFALDDTHTWLHQQAGNPVDLEYTTLIPMHARICMSECMIRMRDYPLPLLHIPPRDDMDICFDAEGDVVIAEQLGDEFSVRHVKTTIVPAVDSRHGAEHGLLVPKSAMSPKFYGPVTIHVSSQQPTIFTWGQSLQPAFHDFTRVIDAIISPPHDPSRKPGPWDKLPFQLQGQVQIFFENDVHLHLKGSRSPYQLTGAGSGWVMVWRRHIELRLGYENPDMEFLQVRSGEHLLAVPDLRPLLDPAALGLSSEQCDACPAAHSVLVRKDSMPSLRLDKISWQLCGGVRWGMGLVSERTCTNDTCERVPRCEGPPFYRQCRFFGRIPHWQVRLRSFEGYERLPPEQKRDSYLGWRSDFMHMSFSLQAIGSDREHQNAADKSASRNCLYLTLRTWNHFRDWLHLFNGRLNLPVRQGKVFPKPPGVKSPKFGLFLATIKYRFLVTGLHLSHTYQQHSQYDLRHGLRTFVGVKAKLGTFYLDLHQRMQESIHRPPVPNANTRRSVRKPLYEAEVDVSKLDIFSLCARFCENHGYTNLPNTSIESQHDLLRDVFLGMDEEDTADQRMYDGLDFSEMGMFPCSDKEPLVHIRKIMTLARFNFHRLIEPSHHMARRPSTMRPPNPFESQLLGSPAPSTDPAPHASDASARSTAIAHQRMSVDEGLTRPQMSPDRSTRSLSFSLPPLSTYSKFGHEHTHTCLIRRSSSVMDEQLALERQRLDHLTSDIIMLKSMLDLTKFHIAGQRASHLEQLACLQEAHERVKSNIAMLEQPANAQDPSDDGRADSSSQARTFHQLLDQEEPDSKYHAFHEEWDSFNNQVFVFNPVAVLISKTRDVLLQYYNNTQLHRSFLQRLSIVEQRQIHALLERARMYIDQQAPSGDMEDASMLLDDVIVDTTRLACANLPDTFLNDFGADSSSEYRPNDGISDEFLLRKKTICLCVQPEVIVHSRIGEKSTLIFHADQMRLRNYALSDSMYDERSINHNVLHRNFISMRSLQVFHTDRAIHFNPESYNTLESLQLPVEALNGQRVPGYQRLVRGTHAFVIYDKHNRLRLHDRTRSVVAADRLDDPSVNYLQHNMDLIQLMCPRFTLTATSEQYAAIYNVYTDLLMHTDPLHEELERHRDSLAYSYSFDDPDYFVRVIASYQRQIHDLINLKQAFESDYALLNSEGHAEYVRICIRVMDLYVDLCMLEEAIFMSHASARDRTKHLALLLRACANSMEWNMISRDAAPKDTNGMLVRLSLQGNSFSCMSLVSGTSINCVTTKNLQARNAHPSAYFEDIISKYYPPAGHPMIDQDRFLLAHWLLLAPSGGIKIVDRSELHIHPVRVQLELRLGRQVMDYLFGSRRTQAKEEEEAVHKRTWLKQILSMSRKARNTLRSTSPTSESDSDTLDSESDNDSDEPGDSGSVITPISPSTMDDTGSFTFARQSRWDPDTDKFVATNAIRSEMLRRAEKNLSFVHVMIAAVAVCLSYKGDGEHSLTNLYDLDFQLPRLEYKNAIGSYRDLIDLLRKDMIRIAWDHRHTLLKGVISTNSRKHALLKRLRANRISKYGDAASVDLQNERLGDEELAAAVVASMTVAPGDLDEVVDPMDVLNSPSLPESYPSHAPHSADPESATDTHLDANTPDTSSPSAPGRTSKWRHAFSSRLHHVADDAASFVSHHINEEQDHFKRLKRFLYRKKDT</sequence>
<dbReference type="SMART" id="SM01215">
    <property type="entry name" value="Fmp27_SW"/>
    <property type="match status" value="1"/>
</dbReference>
<feature type="compositionally biased region" description="Polar residues" evidence="1">
    <location>
        <begin position="2409"/>
        <end position="2420"/>
    </location>
</feature>
<dbReference type="GeneID" id="5857075"/>
<dbReference type="InterPro" id="IPR019415">
    <property type="entry name" value="FMP27_SW_RBG"/>
</dbReference>
<keyword evidence="6" id="KW-1185">Reference proteome</keyword>
<dbReference type="Pfam" id="PF10344">
    <property type="entry name" value="Hobbit"/>
    <property type="match status" value="2"/>
</dbReference>
<dbReference type="OrthoDB" id="1562405at2759"/>
<organism evidence="5 6">
    <name type="scientific">Malassezia globosa (strain ATCC MYA-4612 / CBS 7966)</name>
    <name type="common">Dandruff-associated fungus</name>
    <dbReference type="NCBI Taxonomy" id="425265"/>
    <lineage>
        <taxon>Eukaryota</taxon>
        <taxon>Fungi</taxon>
        <taxon>Dikarya</taxon>
        <taxon>Basidiomycota</taxon>
        <taxon>Ustilaginomycotina</taxon>
        <taxon>Malasseziomycetes</taxon>
        <taxon>Malasseziales</taxon>
        <taxon>Malasseziaceae</taxon>
        <taxon>Malassezia</taxon>
    </lineage>
</organism>
<dbReference type="VEuPathDB" id="FungiDB:MGL_0544"/>
<dbReference type="InterPro" id="IPR045167">
    <property type="entry name" value="Hobbit"/>
</dbReference>
<dbReference type="Proteomes" id="UP000008837">
    <property type="component" value="Unassembled WGS sequence"/>
</dbReference>
<feature type="region of interest" description="Disordered" evidence="1">
    <location>
        <begin position="2587"/>
        <end position="2639"/>
    </location>
</feature>
<evidence type="ECO:0008006" key="7">
    <source>
        <dbReference type="Google" id="ProtNLM"/>
    </source>
</evidence>
<accession>A8PQY8</accession>
<dbReference type="PANTHER" id="PTHR15678:SF6">
    <property type="entry name" value="BRIDGE-LIKE LIPID TRANSFER PROTEIN FAMILY MEMBER 2"/>
    <property type="match status" value="1"/>
</dbReference>
<evidence type="ECO:0000259" key="3">
    <source>
        <dbReference type="SMART" id="SM01215"/>
    </source>
</evidence>
<evidence type="ECO:0000259" key="4">
    <source>
        <dbReference type="SMART" id="SM01216"/>
    </source>
</evidence>
<dbReference type="RefSeq" id="XP_001732769.1">
    <property type="nucleotide sequence ID" value="XM_001732717.1"/>
</dbReference>
<dbReference type="SMART" id="SM01214">
    <property type="entry name" value="Fmp27_GFWDK"/>
    <property type="match status" value="1"/>
</dbReference>
<dbReference type="FunCoup" id="A8PQY8">
    <property type="interactions" value="163"/>
</dbReference>
<dbReference type="PANTHER" id="PTHR15678">
    <property type="entry name" value="ANTIGEN MLAA-22-RELATED"/>
    <property type="match status" value="1"/>
</dbReference>
<feature type="compositionally biased region" description="Acidic residues" evidence="1">
    <location>
        <begin position="2387"/>
        <end position="2404"/>
    </location>
</feature>
<feature type="region of interest" description="Disordered" evidence="1">
    <location>
        <begin position="2374"/>
        <end position="2420"/>
    </location>
</feature>
<protein>
    <recommendedName>
        <fullName evidence="7">FMP27 GFWDK domain-containing protein</fullName>
    </recommendedName>
</protein>
<dbReference type="InterPro" id="IPR019449">
    <property type="entry name" value="FMP27_WPPW_RBG"/>
</dbReference>
<feature type="domain" description="FMP27 SW motif-containing RBG unit" evidence="3">
    <location>
        <begin position="931"/>
        <end position="1036"/>
    </location>
</feature>